<evidence type="ECO:0000313" key="2">
    <source>
        <dbReference type="EMBL" id="MTH48731.1"/>
    </source>
</evidence>
<organism evidence="2 3">
    <name type="scientific">Intestinirhabdus alba</name>
    <dbReference type="NCBI Taxonomy" id="2899544"/>
    <lineage>
        <taxon>Bacteria</taxon>
        <taxon>Pseudomonadati</taxon>
        <taxon>Pseudomonadota</taxon>
        <taxon>Gammaproteobacteria</taxon>
        <taxon>Enterobacterales</taxon>
        <taxon>Enterobacteriaceae</taxon>
        <taxon>Intestinirhabdus</taxon>
    </lineage>
</organism>
<dbReference type="NCBIfam" id="NF007537">
    <property type="entry name" value="PRK10148.1"/>
    <property type="match status" value="1"/>
</dbReference>
<reference evidence="2 3" key="1">
    <citation type="submission" date="2019-11" db="EMBL/GenBank/DDBJ databases">
        <title>Escherichia alba sp. nov. isolated from the gut of plastic-eating superworms Zophobas atratus.</title>
        <authorList>
            <person name="Yang Y."/>
        </authorList>
    </citation>
    <scope>NUCLEOTIDE SEQUENCE [LARGE SCALE GENOMIC DNA]</scope>
    <source>
        <strain evidence="3">BIT-B35</strain>
    </source>
</reference>
<comment type="caution">
    <text evidence="2">The sequence shown here is derived from an EMBL/GenBank/DDBJ whole genome shotgun (WGS) entry which is preliminary data.</text>
</comment>
<dbReference type="EMBL" id="WMJZ01000054">
    <property type="protein sequence ID" value="MTH48731.1"/>
    <property type="molecule type" value="Genomic_DNA"/>
</dbReference>
<dbReference type="PANTHER" id="PTHR33990">
    <property type="entry name" value="PROTEIN YJDN-RELATED"/>
    <property type="match status" value="1"/>
</dbReference>
<gene>
    <name evidence="2" type="primary">yjdN</name>
    <name evidence="2" type="ORF">GJV78_21315</name>
</gene>
<dbReference type="Proteomes" id="UP000477739">
    <property type="component" value="Unassembled WGS sequence"/>
</dbReference>
<dbReference type="RefSeq" id="WP_155110119.1">
    <property type="nucleotide sequence ID" value="NZ_WMJZ01000054.1"/>
</dbReference>
<dbReference type="OrthoDB" id="9795306at2"/>
<accession>A0A6L6IPG1</accession>
<protein>
    <submittedName>
        <fullName evidence="2">VOC family metalloprotein YjdN</fullName>
    </submittedName>
</protein>
<dbReference type="InterPro" id="IPR029068">
    <property type="entry name" value="Glyas_Bleomycin-R_OHBP_Dase"/>
</dbReference>
<evidence type="ECO:0000259" key="1">
    <source>
        <dbReference type="Pfam" id="PF06983"/>
    </source>
</evidence>
<dbReference type="Pfam" id="PF06983">
    <property type="entry name" value="3-dmu-9_3-mt"/>
    <property type="match status" value="1"/>
</dbReference>
<feature type="domain" description="PhnB-like" evidence="1">
    <location>
        <begin position="5"/>
        <end position="133"/>
    </location>
</feature>
<dbReference type="Gene3D" id="3.10.180.10">
    <property type="entry name" value="2,3-Dihydroxybiphenyl 1,2-Dioxygenase, domain 1"/>
    <property type="match status" value="1"/>
</dbReference>
<dbReference type="CDD" id="cd06588">
    <property type="entry name" value="PhnB_like"/>
    <property type="match status" value="1"/>
</dbReference>
<dbReference type="InterPro" id="IPR028973">
    <property type="entry name" value="PhnB-like"/>
</dbReference>
<proteinExistence type="predicted"/>
<sequence length="143" mass="15473">MPLNPYLSFAGNCADAIAYYQQNLDAALLYKISFGEVQGSGEEASAAPFPDDAVAHASLRIAGSEIMMSDALPSGSARYSGFTLILDAQDASEGKRWFDNLAAQGTIEMAWQESFWAYGYGKVIDRYGVPWLVSATRPTEGSR</sequence>
<dbReference type="AlphaFoldDB" id="A0A6L6IPG1"/>
<dbReference type="PANTHER" id="PTHR33990:SF1">
    <property type="entry name" value="PROTEIN YJDN"/>
    <property type="match status" value="1"/>
</dbReference>
<dbReference type="SUPFAM" id="SSF54593">
    <property type="entry name" value="Glyoxalase/Bleomycin resistance protein/Dihydroxybiphenyl dioxygenase"/>
    <property type="match status" value="1"/>
</dbReference>
<evidence type="ECO:0000313" key="3">
    <source>
        <dbReference type="Proteomes" id="UP000477739"/>
    </source>
</evidence>
<keyword evidence="3" id="KW-1185">Reference proteome</keyword>
<name>A0A6L6IPG1_9ENTR</name>